<accession>A0ABD0KL23</accession>
<comment type="caution">
    <text evidence="1">The sequence shown here is derived from an EMBL/GenBank/DDBJ whole genome shotgun (WGS) entry which is preliminary data.</text>
</comment>
<proteinExistence type="predicted"/>
<reference evidence="1 2" key="1">
    <citation type="journal article" date="2023" name="Sci. Data">
        <title>Genome assembly of the Korean intertidal mud-creeper Batillaria attramentaria.</title>
        <authorList>
            <person name="Patra A.K."/>
            <person name="Ho P.T."/>
            <person name="Jun S."/>
            <person name="Lee S.J."/>
            <person name="Kim Y."/>
            <person name="Won Y.J."/>
        </authorList>
    </citation>
    <scope>NUCLEOTIDE SEQUENCE [LARGE SCALE GENOMIC DNA]</scope>
    <source>
        <strain evidence="1">Wonlab-2016</strain>
    </source>
</reference>
<dbReference type="EMBL" id="JACVVK020000158">
    <property type="protein sequence ID" value="KAK7487859.1"/>
    <property type="molecule type" value="Genomic_DNA"/>
</dbReference>
<feature type="non-terminal residue" evidence="1">
    <location>
        <position position="1"/>
    </location>
</feature>
<evidence type="ECO:0000313" key="2">
    <source>
        <dbReference type="Proteomes" id="UP001519460"/>
    </source>
</evidence>
<organism evidence="1 2">
    <name type="scientific">Batillaria attramentaria</name>
    <dbReference type="NCBI Taxonomy" id="370345"/>
    <lineage>
        <taxon>Eukaryota</taxon>
        <taxon>Metazoa</taxon>
        <taxon>Spiralia</taxon>
        <taxon>Lophotrochozoa</taxon>
        <taxon>Mollusca</taxon>
        <taxon>Gastropoda</taxon>
        <taxon>Caenogastropoda</taxon>
        <taxon>Sorbeoconcha</taxon>
        <taxon>Cerithioidea</taxon>
        <taxon>Batillariidae</taxon>
        <taxon>Batillaria</taxon>
    </lineage>
</organism>
<protein>
    <submittedName>
        <fullName evidence="1">Uncharacterized protein</fullName>
    </submittedName>
</protein>
<keyword evidence="2" id="KW-1185">Reference proteome</keyword>
<gene>
    <name evidence="1" type="ORF">BaRGS_00020906</name>
</gene>
<sequence length="325" mass="32210">HVYAADGDVDAACTGGTGGTCTDANAYCTSAGTCACKVNFVKKGTGCARAANQPCGGGQCLDNAACTNSACTCDTANGFVTSGSTCACNSATHYLDNGKCVKKIGQNCADVSECGSGAGIICSTDCKCDASKNFVANAGSTGCGKKILSCTADTDCMANAKCDTNTNDCVCDDTLGLKASASGDSCECDTAAGWVTKSDGTCGKAVGESCTGSLPCQDKASCDGTSSTCVCDANAFFVDDGSGGCVCDTTSDFQQQPDGSCAKPVGTSCSAGECQSYATCDTGTTGNCICDASKNYVTDGATGCSRCTVLCSLTNVTLLCTRGKD</sequence>
<dbReference type="AlphaFoldDB" id="A0ABD0KL23"/>
<evidence type="ECO:0000313" key="1">
    <source>
        <dbReference type="EMBL" id="KAK7487859.1"/>
    </source>
</evidence>
<dbReference type="Proteomes" id="UP001519460">
    <property type="component" value="Unassembled WGS sequence"/>
</dbReference>
<name>A0ABD0KL23_9CAEN</name>